<evidence type="ECO:0000256" key="3">
    <source>
        <dbReference type="SAM" id="Phobius"/>
    </source>
</evidence>
<keyword evidence="3" id="KW-0472">Membrane</keyword>
<evidence type="ECO:0000256" key="1">
    <source>
        <dbReference type="ARBA" id="ARBA00009219"/>
    </source>
</evidence>
<sequence length="524" mass="58410">MVAIGIKVIIACRIVIACRIILHQFIQTFHLGIHIDIHTAVATIITGITDIITNIIISIAGRPPSKDIFYLSFAQSQAPVLQSLISCKSLHLQNQYLVGHLDHSDHFGHPHCLTSSLQPGFFYTSAIRPGLQRVLVQLLSVCPLHFPRFLVYIATTLRVAFSILESPIFMDPVLVIGGCGGLGHHIVKRLLEKKAASDITSFDLNIDRNNYPGVNYIRGSITSREDVQRVLQDTKPRVIFHTASPVMMDQKNSNEIFEKVNIDGTRILLDAIRDTDHVKAVVYTSSSSVVHNNYTDIVNATEDAPKVYWPEQKEFYTHTKAVAEDMVLAANRKHGYKTAALRGCILFGEGDITSIPKIVENAQQGRGKLQVGYNQNLCDYTYLGNAADAHILAAKALLSPSTPRDGRVDGEAFTITNDEPWPFWDFAHAVSAAAGYPVTKAWVVPPFVFYAIAVLVEWSVWLTSFGRRQSKLNRKMVRFFTMTRTFDISKATKRLGYRPEVNMKDAIDRSVAAFLASSENSKKK</sequence>
<evidence type="ECO:0000313" key="5">
    <source>
        <dbReference type="EMBL" id="QSS63369.1"/>
    </source>
</evidence>
<keyword evidence="2" id="KW-0560">Oxidoreductase</keyword>
<dbReference type="GO" id="GO:0016616">
    <property type="term" value="F:oxidoreductase activity, acting on the CH-OH group of donors, NAD or NADP as acceptor"/>
    <property type="evidence" value="ECO:0007669"/>
    <property type="project" value="InterPro"/>
</dbReference>
<dbReference type="OrthoDB" id="10058185at2759"/>
<gene>
    <name evidence="5" type="ORF">I7I51_00427</name>
</gene>
<dbReference type="PANTHER" id="PTHR43245:SF51">
    <property type="entry name" value="SHORT CHAIN DEHYDROGENASE_REDUCTASE FAMILY 42E, MEMBER 2"/>
    <property type="match status" value="1"/>
</dbReference>
<dbReference type="InterPro" id="IPR036291">
    <property type="entry name" value="NAD(P)-bd_dom_sf"/>
</dbReference>
<name>A0A8A1MBQ5_AJECA</name>
<keyword evidence="3" id="KW-0812">Transmembrane</keyword>
<dbReference type="InterPro" id="IPR050177">
    <property type="entry name" value="Lipid_A_modif_metabolic_enz"/>
</dbReference>
<dbReference type="PANTHER" id="PTHR43245">
    <property type="entry name" value="BIFUNCTIONAL POLYMYXIN RESISTANCE PROTEIN ARNA"/>
    <property type="match status" value="1"/>
</dbReference>
<evidence type="ECO:0000313" key="6">
    <source>
        <dbReference type="Proteomes" id="UP000663671"/>
    </source>
</evidence>
<comment type="similarity">
    <text evidence="1">Belongs to the 3-beta-HSD family.</text>
</comment>
<dbReference type="Gene3D" id="3.40.50.720">
    <property type="entry name" value="NAD(P)-binding Rossmann-like Domain"/>
    <property type="match status" value="1"/>
</dbReference>
<dbReference type="Proteomes" id="UP000663671">
    <property type="component" value="Chromosome 1"/>
</dbReference>
<dbReference type="VEuPathDB" id="FungiDB:I7I51_00427"/>
<accession>A0A8A1MBQ5</accession>
<dbReference type="EMBL" id="CP069114">
    <property type="protein sequence ID" value="QSS63369.1"/>
    <property type="molecule type" value="Genomic_DNA"/>
</dbReference>
<dbReference type="GO" id="GO:0006694">
    <property type="term" value="P:steroid biosynthetic process"/>
    <property type="evidence" value="ECO:0007669"/>
    <property type="project" value="InterPro"/>
</dbReference>
<keyword evidence="3" id="KW-1133">Transmembrane helix</keyword>
<reference evidence="5" key="1">
    <citation type="submission" date="2021-01" db="EMBL/GenBank/DDBJ databases">
        <title>Chromosome-level genome assembly of a human fungal pathogen reveals clustering of transcriptionally co-regulated genes.</title>
        <authorList>
            <person name="Voorhies M."/>
            <person name="Cohen S."/>
            <person name="Shea T.P."/>
            <person name="Petrus S."/>
            <person name="Munoz J.F."/>
            <person name="Poplawski S."/>
            <person name="Goldman W.E."/>
            <person name="Michael T."/>
            <person name="Cuomo C.A."/>
            <person name="Sil A."/>
            <person name="Beyhan S."/>
        </authorList>
    </citation>
    <scope>NUCLEOTIDE SEQUENCE</scope>
    <source>
        <strain evidence="5">WU24</strain>
    </source>
</reference>
<dbReference type="SUPFAM" id="SSF51735">
    <property type="entry name" value="NAD(P)-binding Rossmann-fold domains"/>
    <property type="match status" value="1"/>
</dbReference>
<dbReference type="Pfam" id="PF01073">
    <property type="entry name" value="3Beta_HSD"/>
    <property type="match status" value="1"/>
</dbReference>
<protein>
    <submittedName>
        <fullName evidence="5">C-3 sterol dehydrogenase/C-4 decarboxylase</fullName>
    </submittedName>
</protein>
<proteinExistence type="inferred from homology"/>
<evidence type="ECO:0000256" key="2">
    <source>
        <dbReference type="ARBA" id="ARBA00023002"/>
    </source>
</evidence>
<dbReference type="InterPro" id="IPR002225">
    <property type="entry name" value="3Beta_OHSteriod_DH/Estase"/>
</dbReference>
<feature type="transmembrane region" description="Helical" evidence="3">
    <location>
        <begin position="447"/>
        <end position="466"/>
    </location>
</feature>
<dbReference type="AlphaFoldDB" id="A0A8A1MBQ5"/>
<evidence type="ECO:0000259" key="4">
    <source>
        <dbReference type="Pfam" id="PF01073"/>
    </source>
</evidence>
<feature type="domain" description="3-beta hydroxysteroid dehydrogenase/isomerase" evidence="4">
    <location>
        <begin position="174"/>
        <end position="445"/>
    </location>
</feature>
<organism evidence="5 6">
    <name type="scientific">Ajellomyces capsulatus</name>
    <name type="common">Darling's disease fungus</name>
    <name type="synonym">Histoplasma capsulatum</name>
    <dbReference type="NCBI Taxonomy" id="5037"/>
    <lineage>
        <taxon>Eukaryota</taxon>
        <taxon>Fungi</taxon>
        <taxon>Dikarya</taxon>
        <taxon>Ascomycota</taxon>
        <taxon>Pezizomycotina</taxon>
        <taxon>Eurotiomycetes</taxon>
        <taxon>Eurotiomycetidae</taxon>
        <taxon>Onygenales</taxon>
        <taxon>Ajellomycetaceae</taxon>
        <taxon>Histoplasma</taxon>
    </lineage>
</organism>